<evidence type="ECO:0000259" key="1">
    <source>
        <dbReference type="PROSITE" id="PS51782"/>
    </source>
</evidence>
<feature type="domain" description="LysM" evidence="1">
    <location>
        <begin position="197"/>
        <end position="246"/>
    </location>
</feature>
<dbReference type="EMBL" id="JBHDLN010000001">
    <property type="protein sequence ID" value="MFB0840954.1"/>
    <property type="molecule type" value="Genomic_DNA"/>
</dbReference>
<evidence type="ECO:0000313" key="2">
    <source>
        <dbReference type="EMBL" id="MFB0840954.1"/>
    </source>
</evidence>
<gene>
    <name evidence="2" type="ORF">ACEU3E_02115</name>
</gene>
<dbReference type="RefSeq" id="WP_373948281.1">
    <property type="nucleotide sequence ID" value="NZ_JBHDLN010000001.1"/>
</dbReference>
<dbReference type="InterPro" id="IPR036779">
    <property type="entry name" value="LysM_dom_sf"/>
</dbReference>
<accession>A0ABV4UUB5</accession>
<dbReference type="Pfam" id="PF01476">
    <property type="entry name" value="LysM"/>
    <property type="match status" value="1"/>
</dbReference>
<sequence length="250" mass="28200">MTYEIHLGFNNGAEGFQIPINPESIEIREPGKGKTYDIVGKGGGTEETRAGEINVIKNPGLREIKFSSIFPARPAPTFKVPYILEKVPLFEPMWYVGMIRKWMETKHPIRFIYIGSYAEHLKTKGITDKSDISIPASIESFDWKEVAGSPGDIEYTLSLKEYVFYSARLSKLQTKPNGEQVLVQQPPGQPDERVMPETYTMVLGDTLNKISKRFYGDTHRARDIQKLNGITDAQTKQLLPGRVLKLPPKG</sequence>
<evidence type="ECO:0000313" key="3">
    <source>
        <dbReference type="Proteomes" id="UP001575622"/>
    </source>
</evidence>
<dbReference type="SMART" id="SM00257">
    <property type="entry name" value="LysM"/>
    <property type="match status" value="1"/>
</dbReference>
<keyword evidence="3" id="KW-1185">Reference proteome</keyword>
<organism evidence="2 3">
    <name type="scientific">Paenibacillus oleatilyticus</name>
    <dbReference type="NCBI Taxonomy" id="2594886"/>
    <lineage>
        <taxon>Bacteria</taxon>
        <taxon>Bacillati</taxon>
        <taxon>Bacillota</taxon>
        <taxon>Bacilli</taxon>
        <taxon>Bacillales</taxon>
        <taxon>Paenibacillaceae</taxon>
        <taxon>Paenibacillus</taxon>
    </lineage>
</organism>
<dbReference type="Proteomes" id="UP001575622">
    <property type="component" value="Unassembled WGS sequence"/>
</dbReference>
<reference evidence="2 3" key="1">
    <citation type="submission" date="2024-09" db="EMBL/GenBank/DDBJ databases">
        <authorList>
            <person name="Makale K.P.P."/>
            <person name="Makhzoum A."/>
            <person name="Rantong G."/>
            <person name="Rahube T.O."/>
        </authorList>
    </citation>
    <scope>NUCLEOTIDE SEQUENCE [LARGE SCALE GENOMIC DNA]</scope>
    <source>
        <strain evidence="2 3">KM_D13</strain>
    </source>
</reference>
<protein>
    <submittedName>
        <fullName evidence="2">LysM peptidoglycan-binding domain-containing protein</fullName>
    </submittedName>
</protein>
<dbReference type="CDD" id="cd00118">
    <property type="entry name" value="LysM"/>
    <property type="match status" value="1"/>
</dbReference>
<dbReference type="InterPro" id="IPR018392">
    <property type="entry name" value="LysM"/>
</dbReference>
<dbReference type="PROSITE" id="PS51782">
    <property type="entry name" value="LYSM"/>
    <property type="match status" value="1"/>
</dbReference>
<dbReference type="Gene3D" id="3.10.350.10">
    <property type="entry name" value="LysM domain"/>
    <property type="match status" value="1"/>
</dbReference>
<comment type="caution">
    <text evidence="2">The sequence shown here is derived from an EMBL/GenBank/DDBJ whole genome shotgun (WGS) entry which is preliminary data.</text>
</comment>
<name>A0ABV4UUB5_9BACL</name>
<proteinExistence type="predicted"/>